<evidence type="ECO:0000256" key="4">
    <source>
        <dbReference type="ARBA" id="ARBA00022729"/>
    </source>
</evidence>
<keyword evidence="3" id="KW-0812">Transmembrane</keyword>
<evidence type="ECO:0000256" key="2">
    <source>
        <dbReference type="ARBA" id="ARBA00022452"/>
    </source>
</evidence>
<evidence type="ECO:0000259" key="7">
    <source>
        <dbReference type="Pfam" id="PF13505"/>
    </source>
</evidence>
<feature type="signal peptide" evidence="6">
    <location>
        <begin position="1"/>
        <end position="24"/>
    </location>
</feature>
<evidence type="ECO:0000256" key="3">
    <source>
        <dbReference type="ARBA" id="ARBA00022692"/>
    </source>
</evidence>
<sequence>MKKIIISSALVLAGLTSVVGAANAAAGDVTTTIGYAQSHFNHTHGTDAKGVQLQGRYELTNDWGVMGGITYTGNNYSDSGDGSHHYFSLKAGPTYRINDWSSVYADVGYGYASSKFSRNAVTQNHDSSLLVYGAGVQFNPYQNIVLDAGYEYGTAGHTQVGTWNVGVGYKF</sequence>
<evidence type="ECO:0000313" key="8">
    <source>
        <dbReference type="EMBL" id="NIF21827.1"/>
    </source>
</evidence>
<dbReference type="Proteomes" id="UP001515683">
    <property type="component" value="Unassembled WGS sequence"/>
</dbReference>
<comment type="subcellular location">
    <subcellularLocation>
        <location evidence="1">Cell outer membrane</location>
        <topology evidence="1">Multi-pass membrane protein</topology>
    </subcellularLocation>
</comment>
<keyword evidence="5" id="KW-0472">Membrane</keyword>
<evidence type="ECO:0000256" key="6">
    <source>
        <dbReference type="SAM" id="SignalP"/>
    </source>
</evidence>
<keyword evidence="4 6" id="KW-0732">Signal</keyword>
<dbReference type="PROSITE" id="PS00695">
    <property type="entry name" value="ENT_VIR_OMP_2"/>
    <property type="match status" value="1"/>
</dbReference>
<organism evidence="8 9">
    <name type="scientific">Candidatus Pantoea multigeneris</name>
    <dbReference type="NCBI Taxonomy" id="2608357"/>
    <lineage>
        <taxon>Bacteria</taxon>
        <taxon>Pseudomonadati</taxon>
        <taxon>Pseudomonadota</taxon>
        <taxon>Gammaproteobacteria</taxon>
        <taxon>Enterobacterales</taxon>
        <taxon>Erwiniaceae</taxon>
        <taxon>Pantoea</taxon>
    </lineage>
</organism>
<dbReference type="EMBL" id="VWXF01000003">
    <property type="protein sequence ID" value="NIF21827.1"/>
    <property type="molecule type" value="Genomic_DNA"/>
</dbReference>
<dbReference type="PRINTS" id="PR00316">
    <property type="entry name" value="ENTEROVIROMP"/>
</dbReference>
<dbReference type="Pfam" id="PF13505">
    <property type="entry name" value="OMP_b-brl"/>
    <property type="match status" value="1"/>
</dbReference>
<feature type="chain" id="PRO_5046284926" evidence="6">
    <location>
        <begin position="25"/>
        <end position="171"/>
    </location>
</feature>
<comment type="caution">
    <text evidence="8">The sequence shown here is derived from an EMBL/GenBank/DDBJ whole genome shotgun (WGS) entry which is preliminary data.</text>
</comment>
<protein>
    <submittedName>
        <fullName evidence="8">Outer membrane beta-barrel protein</fullName>
    </submittedName>
</protein>
<keyword evidence="2" id="KW-1134">Transmembrane beta strand</keyword>
<dbReference type="Gene3D" id="2.40.160.20">
    <property type="match status" value="1"/>
</dbReference>
<dbReference type="InterPro" id="IPR027385">
    <property type="entry name" value="Beta-barrel_OMP"/>
</dbReference>
<proteinExistence type="predicted"/>
<dbReference type="PANTHER" id="PTHR35892">
    <property type="entry name" value="OUTER MEMBRANE PROTEIN PAGN-RELATED"/>
    <property type="match status" value="1"/>
</dbReference>
<evidence type="ECO:0000313" key="9">
    <source>
        <dbReference type="Proteomes" id="UP001515683"/>
    </source>
</evidence>
<accession>A0ABX0RBS9</accession>
<dbReference type="InterPro" id="IPR051723">
    <property type="entry name" value="Bact_OM_Invasion-Related"/>
</dbReference>
<dbReference type="SUPFAM" id="SSF56925">
    <property type="entry name" value="OMPA-like"/>
    <property type="match status" value="1"/>
</dbReference>
<dbReference type="PANTHER" id="PTHR35892:SF2">
    <property type="entry name" value="OUTER MEMBRANE PROTEIN PAGN"/>
    <property type="match status" value="1"/>
</dbReference>
<dbReference type="InterPro" id="IPR011250">
    <property type="entry name" value="OMP/PagP_B-barrel"/>
</dbReference>
<evidence type="ECO:0000256" key="5">
    <source>
        <dbReference type="ARBA" id="ARBA00023136"/>
    </source>
</evidence>
<feature type="domain" description="Outer membrane protein beta-barrel" evidence="7">
    <location>
        <begin position="11"/>
        <end position="171"/>
    </location>
</feature>
<reference evidence="8 9" key="1">
    <citation type="journal article" date="2019" name="bioRxiv">
        <title>Bacteria contribute to plant secondary compound degradation in a generalist herbivore system.</title>
        <authorList>
            <person name="Francoeur C.B."/>
            <person name="Khadempour L."/>
            <person name="Moreira-Soto R.D."/>
            <person name="Gotting K."/>
            <person name="Book A.J."/>
            <person name="Pinto-Tomas A.A."/>
            <person name="Keefover-Ring K."/>
            <person name="Currie C.R."/>
        </authorList>
    </citation>
    <scope>NUCLEOTIDE SEQUENCE [LARGE SCALE GENOMIC DNA]</scope>
    <source>
        <strain evidence="8">Acro-835</strain>
    </source>
</reference>
<gene>
    <name evidence="8" type="ORF">F3J40_09490</name>
</gene>
<evidence type="ECO:0000256" key="1">
    <source>
        <dbReference type="ARBA" id="ARBA00004571"/>
    </source>
</evidence>
<keyword evidence="9" id="KW-1185">Reference proteome</keyword>
<dbReference type="RefSeq" id="WP_017346377.1">
    <property type="nucleotide sequence ID" value="NZ_VWXF01000003.1"/>
</dbReference>
<name>A0ABX0RBS9_9GAMM</name>
<dbReference type="InterPro" id="IPR000758">
    <property type="entry name" value="Enterovir_OMP"/>
</dbReference>